<accession>A0A0K0DMN5</accession>
<name>A0A0K0DMN5_ANGCA</name>
<keyword evidence="2" id="KW-1185">Reference proteome</keyword>
<proteinExistence type="predicted"/>
<dbReference type="WBParaSite" id="ACAC_0001296801-mRNA-1">
    <property type="protein sequence ID" value="ACAC_0001296801-mRNA-1"/>
    <property type="gene ID" value="ACAC_0001296801"/>
</dbReference>
<feature type="chain" id="PRO_5005326830" evidence="1">
    <location>
        <begin position="21"/>
        <end position="159"/>
    </location>
</feature>
<dbReference type="Proteomes" id="UP000035642">
    <property type="component" value="Unassembled WGS sequence"/>
</dbReference>
<keyword evidence="1" id="KW-0732">Signal</keyword>
<organism evidence="2 3">
    <name type="scientific">Angiostrongylus cantonensis</name>
    <name type="common">Rat lungworm</name>
    <dbReference type="NCBI Taxonomy" id="6313"/>
    <lineage>
        <taxon>Eukaryota</taxon>
        <taxon>Metazoa</taxon>
        <taxon>Ecdysozoa</taxon>
        <taxon>Nematoda</taxon>
        <taxon>Chromadorea</taxon>
        <taxon>Rhabditida</taxon>
        <taxon>Rhabditina</taxon>
        <taxon>Rhabditomorpha</taxon>
        <taxon>Strongyloidea</taxon>
        <taxon>Metastrongylidae</taxon>
        <taxon>Angiostrongylus</taxon>
    </lineage>
</organism>
<feature type="signal peptide" evidence="1">
    <location>
        <begin position="1"/>
        <end position="20"/>
    </location>
</feature>
<sequence>MKVGVAPLVCALYCFISVASKKTCWRSKIFKLRRDYKNGVEAGVAYKDAVLDMASHFDKTLDNMIIPAYTNNDADYPLIHKTITKFTIMAEESQVFHFNVVMHFYDINEIERKIIRSQVQFEDEIAYIHIDKTYRISDEFADDCVEEEYLNSMLFTEKV</sequence>
<evidence type="ECO:0000313" key="2">
    <source>
        <dbReference type="Proteomes" id="UP000035642"/>
    </source>
</evidence>
<reference evidence="2" key="1">
    <citation type="submission" date="2012-09" db="EMBL/GenBank/DDBJ databases">
        <authorList>
            <person name="Martin A.A."/>
        </authorList>
    </citation>
    <scope>NUCLEOTIDE SEQUENCE</scope>
</reference>
<evidence type="ECO:0000313" key="3">
    <source>
        <dbReference type="WBParaSite" id="ACAC_0001296801-mRNA-1"/>
    </source>
</evidence>
<dbReference type="AlphaFoldDB" id="A0A0K0DMN5"/>
<evidence type="ECO:0000256" key="1">
    <source>
        <dbReference type="SAM" id="SignalP"/>
    </source>
</evidence>
<reference evidence="3" key="2">
    <citation type="submission" date="2017-02" db="UniProtKB">
        <authorList>
            <consortium name="WormBaseParasite"/>
        </authorList>
    </citation>
    <scope>IDENTIFICATION</scope>
</reference>
<protein>
    <submittedName>
        <fullName evidence="3">Cystatin domain-containing protein</fullName>
    </submittedName>
</protein>